<name>A0A5N6R1J8_9ROSI</name>
<dbReference type="AlphaFoldDB" id="A0A5N6R1J8"/>
<protein>
    <submittedName>
        <fullName evidence="2">Uncharacterized protein</fullName>
    </submittedName>
</protein>
<dbReference type="EMBL" id="CM017323">
    <property type="protein sequence ID" value="KAE8023100.1"/>
    <property type="molecule type" value="Genomic_DNA"/>
</dbReference>
<evidence type="ECO:0000256" key="1">
    <source>
        <dbReference type="SAM" id="MobiDB-lite"/>
    </source>
</evidence>
<proteinExistence type="predicted"/>
<feature type="compositionally biased region" description="Basic and acidic residues" evidence="1">
    <location>
        <begin position="1"/>
        <end position="14"/>
    </location>
</feature>
<accession>A0A5N6R1J8</accession>
<evidence type="ECO:0000313" key="3">
    <source>
        <dbReference type="Proteomes" id="UP000327013"/>
    </source>
</evidence>
<organism evidence="2 3">
    <name type="scientific">Carpinus fangiana</name>
    <dbReference type="NCBI Taxonomy" id="176857"/>
    <lineage>
        <taxon>Eukaryota</taxon>
        <taxon>Viridiplantae</taxon>
        <taxon>Streptophyta</taxon>
        <taxon>Embryophyta</taxon>
        <taxon>Tracheophyta</taxon>
        <taxon>Spermatophyta</taxon>
        <taxon>Magnoliopsida</taxon>
        <taxon>eudicotyledons</taxon>
        <taxon>Gunneridae</taxon>
        <taxon>Pentapetalae</taxon>
        <taxon>rosids</taxon>
        <taxon>fabids</taxon>
        <taxon>Fagales</taxon>
        <taxon>Betulaceae</taxon>
        <taxon>Carpinus</taxon>
    </lineage>
</organism>
<evidence type="ECO:0000313" key="2">
    <source>
        <dbReference type="EMBL" id="KAE8023100.1"/>
    </source>
</evidence>
<dbReference type="Proteomes" id="UP000327013">
    <property type="component" value="Chromosome 3"/>
</dbReference>
<sequence>MRAGSGRDDGRQQRLQESSQEIAPTRGDSDDSVLDGSGVYVSVSSIGVGCNGGQLTSPDRMVEKTMAAVCRDSAVRQGEYGKGDGQPGQCS</sequence>
<keyword evidence="3" id="KW-1185">Reference proteome</keyword>
<gene>
    <name evidence="2" type="ORF">FH972_008845</name>
</gene>
<feature type="region of interest" description="Disordered" evidence="1">
    <location>
        <begin position="1"/>
        <end position="37"/>
    </location>
</feature>
<reference evidence="2 3" key="1">
    <citation type="submission" date="2019-06" db="EMBL/GenBank/DDBJ databases">
        <title>A chromosomal-level reference genome of Carpinus fangiana (Coryloideae, Betulaceae).</title>
        <authorList>
            <person name="Yang X."/>
            <person name="Wang Z."/>
            <person name="Zhang L."/>
            <person name="Hao G."/>
            <person name="Liu J."/>
            <person name="Yang Y."/>
        </authorList>
    </citation>
    <scope>NUCLEOTIDE SEQUENCE [LARGE SCALE GENOMIC DNA]</scope>
    <source>
        <strain evidence="2">Cfa_2016G</strain>
        <tissue evidence="2">Leaf</tissue>
    </source>
</reference>